<evidence type="ECO:0000259" key="1">
    <source>
        <dbReference type="Pfam" id="PF12804"/>
    </source>
</evidence>
<dbReference type="KEGG" id="csty:KN1_02720"/>
<dbReference type="Pfam" id="PF12804">
    <property type="entry name" value="NTP_transf_3"/>
    <property type="match status" value="1"/>
</dbReference>
<dbReference type="Gene3D" id="3.90.550.10">
    <property type="entry name" value="Spore Coat Polysaccharide Biosynthesis Protein SpsA, Chain A"/>
    <property type="match status" value="1"/>
</dbReference>
<accession>A0A8D5U4K5</accession>
<dbReference type="SUPFAM" id="SSF53448">
    <property type="entry name" value="Nucleotide-diphospho-sugar transferases"/>
    <property type="match status" value="1"/>
</dbReference>
<dbReference type="Proteomes" id="UP000825123">
    <property type="component" value="Chromosome"/>
</dbReference>
<dbReference type="GO" id="GO:0016779">
    <property type="term" value="F:nucleotidyltransferase activity"/>
    <property type="evidence" value="ECO:0007669"/>
    <property type="project" value="UniProtKB-ARBA"/>
</dbReference>
<dbReference type="InterPro" id="IPR029044">
    <property type="entry name" value="Nucleotide-diphossugar_trans"/>
</dbReference>
<name>A0A8D5U4K5_9CREN</name>
<dbReference type="EMBL" id="AP024597">
    <property type="protein sequence ID" value="BCU68975.1"/>
    <property type="molecule type" value="Genomic_DNA"/>
</dbReference>
<dbReference type="AlphaFoldDB" id="A0A8D5U4K5"/>
<keyword evidence="3" id="KW-1185">Reference proteome</keyword>
<evidence type="ECO:0000313" key="2">
    <source>
        <dbReference type="EMBL" id="BCU68975.1"/>
    </source>
</evidence>
<evidence type="ECO:0000313" key="3">
    <source>
        <dbReference type="Proteomes" id="UP000825123"/>
    </source>
</evidence>
<reference evidence="2 3" key="1">
    <citation type="submission" date="2021-04" db="EMBL/GenBank/DDBJ databases">
        <title>Complete genome sequence of Stygiolobus sp. KN-1.</title>
        <authorList>
            <person name="Nakamura K."/>
            <person name="Sakai H."/>
            <person name="Kurosawa N."/>
        </authorList>
    </citation>
    <scope>NUCLEOTIDE SEQUENCE [LARGE SCALE GENOMIC DNA]</scope>
    <source>
        <strain evidence="2 3">KN-1</strain>
    </source>
</reference>
<proteinExistence type="predicted"/>
<gene>
    <name evidence="2" type="ORF">KN1_02720</name>
</gene>
<protein>
    <recommendedName>
        <fullName evidence="1">MobA-like NTP transferase domain-containing protein</fullName>
    </recommendedName>
</protein>
<feature type="domain" description="MobA-like NTP transferase" evidence="1">
    <location>
        <begin position="1"/>
        <end position="106"/>
    </location>
</feature>
<organism evidence="2 3">
    <name type="scientific">Stygiolobus caldivivus</name>
    <dbReference type="NCBI Taxonomy" id="2824673"/>
    <lineage>
        <taxon>Archaea</taxon>
        <taxon>Thermoproteota</taxon>
        <taxon>Thermoprotei</taxon>
        <taxon>Sulfolobales</taxon>
        <taxon>Sulfolobaceae</taxon>
        <taxon>Stygiolobus</taxon>
    </lineage>
</organism>
<sequence length="157" mass="17597">MAGGKGTRFTPLKPLVEVCGYPSYYHVMRTAKNFAEDIYLAVTVFSPLIYSDFPKVITSGKGYENDIYEAVKKVGIPVLVFPSDTPIIPLESVELLLKECKADICSLVNFGDYVGISLWRGYNTSNFQDIEYSGSKIFNINTYQDYVIVKYLCVEGV</sequence>
<dbReference type="InterPro" id="IPR025877">
    <property type="entry name" value="MobA-like_NTP_Trfase"/>
</dbReference>